<dbReference type="RefSeq" id="XP_040725679.1">
    <property type="nucleotide sequence ID" value="XM_040866876.1"/>
</dbReference>
<evidence type="ECO:0000313" key="2">
    <source>
        <dbReference type="EMBL" id="ORY83098.1"/>
    </source>
</evidence>
<reference evidence="2 3" key="1">
    <citation type="submission" date="2016-07" db="EMBL/GenBank/DDBJ databases">
        <title>Pervasive Adenine N6-methylation of Active Genes in Fungi.</title>
        <authorList>
            <consortium name="DOE Joint Genome Institute"/>
            <person name="Mondo S.J."/>
            <person name="Dannebaum R.O."/>
            <person name="Kuo R.C."/>
            <person name="Labutti K."/>
            <person name="Haridas S."/>
            <person name="Kuo A."/>
            <person name="Salamov A."/>
            <person name="Ahrendt S.R."/>
            <person name="Lipzen A."/>
            <person name="Sullivan W."/>
            <person name="Andreopoulos W.B."/>
            <person name="Clum A."/>
            <person name="Lindquist E."/>
            <person name="Daum C."/>
            <person name="Ramamoorthy G.K."/>
            <person name="Gryganskyi A."/>
            <person name="Culley D."/>
            <person name="Magnuson J.K."/>
            <person name="James T.Y."/>
            <person name="O'Malley M.A."/>
            <person name="Stajich J.E."/>
            <person name="Spatafora J.W."/>
            <person name="Visel A."/>
            <person name="Grigoriev I.V."/>
        </authorList>
    </citation>
    <scope>NUCLEOTIDE SEQUENCE [LARGE SCALE GENOMIC DNA]</scope>
    <source>
        <strain evidence="2 3">12-1054</strain>
    </source>
</reference>
<evidence type="ECO:0000256" key="1">
    <source>
        <dbReference type="SAM" id="MobiDB-lite"/>
    </source>
</evidence>
<evidence type="ECO:0000313" key="3">
    <source>
        <dbReference type="Proteomes" id="UP000193685"/>
    </source>
</evidence>
<keyword evidence="3" id="KW-1185">Reference proteome</keyword>
<dbReference type="AlphaFoldDB" id="A0A1Y2FGM7"/>
<dbReference type="GeneID" id="63783475"/>
<name>A0A1Y2FGM7_PROLT</name>
<accession>A0A1Y2FGM7</accession>
<comment type="caution">
    <text evidence="2">The sequence shown here is derived from an EMBL/GenBank/DDBJ whole genome shotgun (WGS) entry which is preliminary data.</text>
</comment>
<organism evidence="2 3">
    <name type="scientific">Protomyces lactucae-debilis</name>
    <dbReference type="NCBI Taxonomy" id="2754530"/>
    <lineage>
        <taxon>Eukaryota</taxon>
        <taxon>Fungi</taxon>
        <taxon>Dikarya</taxon>
        <taxon>Ascomycota</taxon>
        <taxon>Taphrinomycotina</taxon>
        <taxon>Taphrinomycetes</taxon>
        <taxon>Taphrinales</taxon>
        <taxon>Protomycetaceae</taxon>
        <taxon>Protomyces</taxon>
    </lineage>
</organism>
<dbReference type="EMBL" id="MCFI01000008">
    <property type="protein sequence ID" value="ORY83098.1"/>
    <property type="molecule type" value="Genomic_DNA"/>
</dbReference>
<gene>
    <name evidence="2" type="ORF">BCR37DRAFT_292569</name>
</gene>
<dbReference type="Proteomes" id="UP000193685">
    <property type="component" value="Unassembled WGS sequence"/>
</dbReference>
<protein>
    <submittedName>
        <fullName evidence="2">Uncharacterized protein</fullName>
    </submittedName>
</protein>
<proteinExistence type="predicted"/>
<sequence length="414" mass="44795">MAHGQGSGLPPVAGSQSTLVNLPRSTYLPIVFAPHYQAPGYVEGQSSFPPPPLTSTQPGGGAAAIAQQLFAPGSRNSSTSTASGQSERRISVMSLISPDASNASTAVTSIGGQEGIINQTTNGYSASGNMSTATPGPATGLASSTPETDARDSYYYNYYMTVHAMTLTRNNLVPDAAPGLWTQTIPGLINEDPPGKRALFDALIALTAHTRGEEVAIPFETRSVGPLASLIELGIKCLVDIYRDTTETLSRADVFHERTDEPVQRHFRWQILYTLVVCNLSDARTRKNWVNYLADKAFNKGCMTAASESQHFFLCCLRELMFTGGALPRQPSATLLEFRSKYELLAIPGMDLIYFAMCQDYTALRGICYRILSSPRAEYLLLAGNLLRGAQLRGEPGLETLLADLHRAADKIKY</sequence>
<feature type="region of interest" description="Disordered" evidence="1">
    <location>
        <begin position="121"/>
        <end position="146"/>
    </location>
</feature>
<feature type="compositionally biased region" description="Polar residues" evidence="1">
    <location>
        <begin position="121"/>
        <end position="134"/>
    </location>
</feature>